<organism evidence="1">
    <name type="scientific">Nothobranchius furzeri</name>
    <name type="common">Turquoise killifish</name>
    <dbReference type="NCBI Taxonomy" id="105023"/>
    <lineage>
        <taxon>Eukaryota</taxon>
        <taxon>Metazoa</taxon>
        <taxon>Chordata</taxon>
        <taxon>Craniata</taxon>
        <taxon>Vertebrata</taxon>
        <taxon>Euteleostomi</taxon>
        <taxon>Actinopterygii</taxon>
        <taxon>Neopterygii</taxon>
        <taxon>Teleostei</taxon>
        <taxon>Neoteleostei</taxon>
        <taxon>Acanthomorphata</taxon>
        <taxon>Ovalentaria</taxon>
        <taxon>Atherinomorphae</taxon>
        <taxon>Cyprinodontiformes</taxon>
        <taxon>Nothobranchiidae</taxon>
        <taxon>Nothobranchius</taxon>
    </lineage>
</organism>
<reference evidence="1" key="1">
    <citation type="submission" date="2016-05" db="EMBL/GenBank/DDBJ databases">
        <authorList>
            <person name="Lavstsen T."/>
            <person name="Jespersen J.S."/>
        </authorList>
    </citation>
    <scope>NUCLEOTIDE SEQUENCE</scope>
    <source>
        <tissue evidence="1">Brain</tissue>
    </source>
</reference>
<proteinExistence type="predicted"/>
<dbReference type="AlphaFoldDB" id="A0A1A7Z9I0"/>
<sequence>SRSRLLFIVSFCEPPPRLFLSLSPQSPCLVRIKKHSKTITIKF</sequence>
<dbReference type="EMBL" id="HADY01000977">
    <property type="protein sequence ID" value="SBP39462.1"/>
    <property type="molecule type" value="Transcribed_RNA"/>
</dbReference>
<gene>
    <name evidence="1" type="primary">EGR_05204</name>
</gene>
<feature type="non-terminal residue" evidence="1">
    <location>
        <position position="1"/>
    </location>
</feature>
<reference evidence="1" key="2">
    <citation type="submission" date="2016-06" db="EMBL/GenBank/DDBJ databases">
        <title>The genome of a short-lived fish provides insights into sex chromosome evolution and the genetic control of aging.</title>
        <authorList>
            <person name="Reichwald K."/>
            <person name="Felder M."/>
            <person name="Petzold A."/>
            <person name="Koch P."/>
            <person name="Groth M."/>
            <person name="Platzer M."/>
        </authorList>
    </citation>
    <scope>NUCLEOTIDE SEQUENCE</scope>
    <source>
        <tissue evidence="1">Brain</tissue>
    </source>
</reference>
<accession>A0A1A7Z9I0</accession>
<name>A0A1A7Z9I0_NOTFU</name>
<feature type="non-terminal residue" evidence="1">
    <location>
        <position position="43"/>
    </location>
</feature>
<protein>
    <submittedName>
        <fullName evidence="1">Uncharacterized protein</fullName>
    </submittedName>
</protein>
<evidence type="ECO:0000313" key="1">
    <source>
        <dbReference type="EMBL" id="SBP39462.1"/>
    </source>
</evidence>